<evidence type="ECO:0000313" key="2">
    <source>
        <dbReference type="Proteomes" id="UP000024445"/>
    </source>
</evidence>
<accession>A0A023W4Z5</accession>
<proteinExistence type="predicted"/>
<protein>
    <submittedName>
        <fullName evidence="1">Uncharacterized protein</fullName>
    </submittedName>
</protein>
<sequence length="131" mass="14658">MEKFIVDAWYKVHPKMLQDGEINREIAEIAINAGGLIRVAELDSYLNQVTVIGLPDGTELDARTDFSTDLSAVLTQNDLETANVMYSHMNQTQPDAAQDEINKLEQQIQVLTELLAEKQNRLNSLKTGEAK</sequence>
<keyword evidence="2" id="KW-1185">Reference proteome</keyword>
<name>A0A023W4Z5_9CAUD</name>
<dbReference type="KEGG" id="vg:19484957"/>
<dbReference type="GeneID" id="19484957"/>
<evidence type="ECO:0000313" key="1">
    <source>
        <dbReference type="EMBL" id="AHY25320.1"/>
    </source>
</evidence>
<dbReference type="RefSeq" id="YP_009030120.1">
    <property type="nucleotide sequence ID" value="NC_024121.1"/>
</dbReference>
<dbReference type="Proteomes" id="UP000024445">
    <property type="component" value="Segment"/>
</dbReference>
<dbReference type="EMBL" id="KJ025957">
    <property type="protein sequence ID" value="AHY25320.1"/>
    <property type="molecule type" value="Genomic_DNA"/>
</dbReference>
<organism evidence="1 2">
    <name type="scientific">Serratia phage PS2</name>
    <dbReference type="NCBI Taxonomy" id="1481112"/>
    <lineage>
        <taxon>Viruses</taxon>
        <taxon>Duplodnaviria</taxon>
        <taxon>Heunggongvirae</taxon>
        <taxon>Uroviricota</taxon>
        <taxon>Caudoviricetes</taxon>
        <taxon>Muldoonvirus</taxon>
        <taxon>Muldoonvirus PS2</taxon>
    </lineage>
</organism>
<gene>
    <name evidence="1" type="ORF">PS2_073</name>
</gene>
<reference evidence="1 2" key="1">
    <citation type="submission" date="2014-01" db="EMBL/GenBank/DDBJ databases">
        <authorList>
            <person name="Zhang G."/>
            <person name="Jin J."/>
            <person name="Li Z.J."/>
            <person name="Wang S.W."/>
            <person name="Chen S.J."/>
            <person name="Wang S.M."/>
            <person name="Wang X.T."/>
            <person name="Li Y.H."/>
            <person name="Wang J."/>
            <person name="Yang C.K."/>
            <person name="Wang L."/>
        </authorList>
    </citation>
    <scope>NUCLEOTIDE SEQUENCE [LARGE SCALE GENOMIC DNA]</scope>
</reference>